<evidence type="ECO:0008006" key="4">
    <source>
        <dbReference type="Google" id="ProtNLM"/>
    </source>
</evidence>
<dbReference type="Proteomes" id="UP000054078">
    <property type="component" value="Unassembled WGS sequence"/>
</dbReference>
<dbReference type="AlphaFoldDB" id="A0A100YU36"/>
<evidence type="ECO:0000256" key="1">
    <source>
        <dbReference type="ARBA" id="ARBA00022649"/>
    </source>
</evidence>
<proteinExistence type="predicted"/>
<keyword evidence="3" id="KW-1185">Reference proteome</keyword>
<sequence length="105" mass="11808">MGSNDYKVEAADAFADDVDEAVTYYETQSGKQSAARFLERYDSFLELVSTLPGHGSLVGDSGLRWRQLGVFVVIYKVDESEGVVTLLRLFYLSTNWRYHILGSSE</sequence>
<reference evidence="2 3" key="1">
    <citation type="submission" date="2015-12" db="EMBL/GenBank/DDBJ databases">
        <title>Draft Genome Sequence of Olsenella scatoligenes SK9K4T; a Producer of 3-Methylindole- (skatole) and 4-Methylphenol- (p-cresol) Isolated from Pig Feces.</title>
        <authorList>
            <person name="Li X."/>
            <person name="Borg B."/>
            <person name="Canibe N."/>
        </authorList>
    </citation>
    <scope>NUCLEOTIDE SEQUENCE [LARGE SCALE GENOMIC DNA]</scope>
    <source>
        <strain evidence="2 3">SK9K4</strain>
    </source>
</reference>
<dbReference type="InterPro" id="IPR007712">
    <property type="entry name" value="RelE/ParE_toxin"/>
</dbReference>
<evidence type="ECO:0000313" key="3">
    <source>
        <dbReference type="Proteomes" id="UP000054078"/>
    </source>
</evidence>
<dbReference type="InterPro" id="IPR035093">
    <property type="entry name" value="RelE/ParE_toxin_dom_sf"/>
</dbReference>
<dbReference type="Pfam" id="PF05016">
    <property type="entry name" value="ParE_toxin"/>
    <property type="match status" value="1"/>
</dbReference>
<dbReference type="OrthoDB" id="1492945at2"/>
<dbReference type="RefSeq" id="WP_059056027.1">
    <property type="nucleotide sequence ID" value="NZ_LOJF01000012.1"/>
</dbReference>
<dbReference type="EMBL" id="LOJF01000012">
    <property type="protein sequence ID" value="KUH57712.1"/>
    <property type="molecule type" value="Genomic_DNA"/>
</dbReference>
<accession>A0A100YU36</accession>
<comment type="caution">
    <text evidence="2">The sequence shown here is derived from an EMBL/GenBank/DDBJ whole genome shotgun (WGS) entry which is preliminary data.</text>
</comment>
<keyword evidence="1" id="KW-1277">Toxin-antitoxin system</keyword>
<dbReference type="Gene3D" id="3.30.2310.20">
    <property type="entry name" value="RelE-like"/>
    <property type="match status" value="1"/>
</dbReference>
<gene>
    <name evidence="2" type="ORF">AUL39_10425</name>
</gene>
<organism evidence="2 3">
    <name type="scientific">Tractidigestivibacter scatoligenes</name>
    <name type="common">Olsenella scatoligenes</name>
    <dbReference type="NCBI Taxonomy" id="1299998"/>
    <lineage>
        <taxon>Bacteria</taxon>
        <taxon>Bacillati</taxon>
        <taxon>Actinomycetota</taxon>
        <taxon>Coriobacteriia</taxon>
        <taxon>Coriobacteriales</taxon>
        <taxon>Atopobiaceae</taxon>
        <taxon>Tractidigestivibacter</taxon>
    </lineage>
</organism>
<protein>
    <recommendedName>
        <fullName evidence="4">Type II toxin-antitoxin system RelE/ParE family toxin</fullName>
    </recommendedName>
</protein>
<name>A0A100YU36_TRASO</name>
<dbReference type="STRING" id="1299998.AUL39_10425"/>
<evidence type="ECO:0000313" key="2">
    <source>
        <dbReference type="EMBL" id="KUH57712.1"/>
    </source>
</evidence>